<dbReference type="OrthoDB" id="4664297at2759"/>
<dbReference type="HOGENOM" id="CLU_069253_1_4_1"/>
<evidence type="ECO:0000313" key="3">
    <source>
        <dbReference type="Proteomes" id="UP000001881"/>
    </source>
</evidence>
<dbReference type="GO" id="GO:0005777">
    <property type="term" value="C:peroxisome"/>
    <property type="evidence" value="ECO:0007669"/>
    <property type="project" value="TreeGrafter"/>
</dbReference>
<dbReference type="EMBL" id="CABT02000003">
    <property type="protein sequence ID" value="CCC07355.1"/>
    <property type="molecule type" value="Genomic_DNA"/>
</dbReference>
<evidence type="ECO:0000259" key="1">
    <source>
        <dbReference type="Pfam" id="PF01323"/>
    </source>
</evidence>
<dbReference type="GO" id="GO:0005739">
    <property type="term" value="C:mitochondrion"/>
    <property type="evidence" value="ECO:0007669"/>
    <property type="project" value="TreeGrafter"/>
</dbReference>
<accession>F7VPC7</accession>
<sequence>MVPKPKITLYLDTVSPFAYEAYHILRNDPIFKNVEIKYVPIFLGGLMNKVWFLQFPPPSPPSIHSSITLITSIASPHLTNVTQTKTVRQHRPINIKNKDKWINIERLRWARAFSIPIISDMPPNFPPNTLPTQRVLAGIEASSSSQSQQSQSQSAIIAALDALYKAYWVNGTPVHEPAHLRSVLASPLEGGEAAADKVLAAAQTAEVKQRLVQNTDQAFADGAFGLPWFTCTNSKGETEGFWGVDHLGQVVQFLGLDRGVSGNGGWKSVL</sequence>
<dbReference type="PANTHER" id="PTHR42943:SF2">
    <property type="entry name" value="GLUTATHIONE S-TRANSFERASE KAPPA 1"/>
    <property type="match status" value="1"/>
</dbReference>
<dbReference type="GO" id="GO:0004602">
    <property type="term" value="F:glutathione peroxidase activity"/>
    <property type="evidence" value="ECO:0007669"/>
    <property type="project" value="TreeGrafter"/>
</dbReference>
<dbReference type="InterPro" id="IPR051924">
    <property type="entry name" value="GST_Kappa/NadH"/>
</dbReference>
<dbReference type="PANTHER" id="PTHR42943">
    <property type="entry name" value="GLUTATHIONE S-TRANSFERASE KAPPA"/>
    <property type="match status" value="1"/>
</dbReference>
<comment type="caution">
    <text evidence="2">The sequence shown here is derived from an EMBL/GenBank/DDBJ whole genome shotgun (WGS) entry which is preliminary data.</text>
</comment>
<dbReference type="Gene3D" id="3.40.30.10">
    <property type="entry name" value="Glutaredoxin"/>
    <property type="match status" value="2"/>
</dbReference>
<keyword evidence="3" id="KW-1185">Reference proteome</keyword>
<reference evidence="2 3" key="1">
    <citation type="journal article" date="2010" name="PLoS Genet.">
        <title>De novo assembly of a 40 Mb eukaryotic genome from short sequence reads: Sordaria macrospora, a model organism for fungal morphogenesis.</title>
        <authorList>
            <person name="Nowrousian M."/>
            <person name="Stajich J."/>
            <person name="Chu M."/>
            <person name="Engh I."/>
            <person name="Espagne E."/>
            <person name="Halliday K."/>
            <person name="Kamerewerd J."/>
            <person name="Kempken F."/>
            <person name="Knab B."/>
            <person name="Kuo H.C."/>
            <person name="Osiewacz H.D."/>
            <person name="Poeggeler S."/>
            <person name="Read N."/>
            <person name="Seiler S."/>
            <person name="Smith K."/>
            <person name="Zickler D."/>
            <person name="Kueck U."/>
            <person name="Freitag M."/>
        </authorList>
    </citation>
    <scope>NUCLEOTIDE SEQUENCE [LARGE SCALE GENOMIC DNA]</scope>
    <source>
        <strain evidence="3">ATCC MYA-333 / DSM 997 / K(L3346) / K-hell</strain>
        <tissue evidence="2">Mycelium</tissue>
    </source>
</reference>
<name>F7VPC7_SORMK</name>
<proteinExistence type="predicted"/>
<organism evidence="2 3">
    <name type="scientific">Sordaria macrospora (strain ATCC MYA-333 / DSM 997 / K(L3346) / K-hell)</name>
    <dbReference type="NCBI Taxonomy" id="771870"/>
    <lineage>
        <taxon>Eukaryota</taxon>
        <taxon>Fungi</taxon>
        <taxon>Dikarya</taxon>
        <taxon>Ascomycota</taxon>
        <taxon>Pezizomycotina</taxon>
        <taxon>Sordariomycetes</taxon>
        <taxon>Sordariomycetidae</taxon>
        <taxon>Sordariales</taxon>
        <taxon>Sordariaceae</taxon>
        <taxon>Sordaria</taxon>
    </lineage>
</organism>
<dbReference type="InParanoid" id="F7VPC7"/>
<feature type="domain" description="DSBA-like thioredoxin" evidence="1">
    <location>
        <begin position="108"/>
        <end position="253"/>
    </location>
</feature>
<dbReference type="GO" id="GO:0004364">
    <property type="term" value="F:glutathione transferase activity"/>
    <property type="evidence" value="ECO:0007669"/>
    <property type="project" value="TreeGrafter"/>
</dbReference>
<dbReference type="VEuPathDB" id="FungiDB:SMAC_02362"/>
<gene>
    <name evidence="2" type="ORF">SMAC_02362</name>
</gene>
<dbReference type="eggNOG" id="ENOG502S5GX">
    <property type="taxonomic scope" value="Eukaryota"/>
</dbReference>
<dbReference type="InterPro" id="IPR036249">
    <property type="entry name" value="Thioredoxin-like_sf"/>
</dbReference>
<dbReference type="InterPro" id="IPR001853">
    <property type="entry name" value="DSBA-like_thioredoxin_dom"/>
</dbReference>
<dbReference type="GO" id="GO:0006749">
    <property type="term" value="P:glutathione metabolic process"/>
    <property type="evidence" value="ECO:0007669"/>
    <property type="project" value="TreeGrafter"/>
</dbReference>
<evidence type="ECO:0000313" key="2">
    <source>
        <dbReference type="EMBL" id="CCC07355.1"/>
    </source>
</evidence>
<dbReference type="AlphaFoldDB" id="F7VPC7"/>
<dbReference type="SUPFAM" id="SSF52833">
    <property type="entry name" value="Thioredoxin-like"/>
    <property type="match status" value="1"/>
</dbReference>
<dbReference type="Pfam" id="PF01323">
    <property type="entry name" value="DSBA"/>
    <property type="match status" value="1"/>
</dbReference>
<dbReference type="Proteomes" id="UP000001881">
    <property type="component" value="Unassembled WGS sequence"/>
</dbReference>
<dbReference type="OMA" id="ECTNSKG"/>
<protein>
    <submittedName>
        <fullName evidence="2">WGS project CABT00000000 data, contig 2.3</fullName>
    </submittedName>
</protein>